<organism evidence="3 4">
    <name type="scientific">Plectus sambesii</name>
    <dbReference type="NCBI Taxonomy" id="2011161"/>
    <lineage>
        <taxon>Eukaryota</taxon>
        <taxon>Metazoa</taxon>
        <taxon>Ecdysozoa</taxon>
        <taxon>Nematoda</taxon>
        <taxon>Chromadorea</taxon>
        <taxon>Plectida</taxon>
        <taxon>Plectina</taxon>
        <taxon>Plectoidea</taxon>
        <taxon>Plectidae</taxon>
        <taxon>Plectus</taxon>
    </lineage>
</organism>
<name>A0A914VHS0_9BILA</name>
<keyword evidence="2" id="KW-0732">Signal</keyword>
<dbReference type="AlphaFoldDB" id="A0A914VHS0"/>
<feature type="region of interest" description="Disordered" evidence="1">
    <location>
        <begin position="31"/>
        <end position="68"/>
    </location>
</feature>
<evidence type="ECO:0000256" key="1">
    <source>
        <dbReference type="SAM" id="MobiDB-lite"/>
    </source>
</evidence>
<feature type="compositionally biased region" description="Basic residues" evidence="1">
    <location>
        <begin position="34"/>
        <end position="55"/>
    </location>
</feature>
<accession>A0A914VHS0</accession>
<protein>
    <submittedName>
        <fullName evidence="4">Spaetzle domain-containing protein</fullName>
    </submittedName>
</protein>
<evidence type="ECO:0000313" key="3">
    <source>
        <dbReference type="Proteomes" id="UP000887566"/>
    </source>
</evidence>
<dbReference type="WBParaSite" id="PSAMB.scaffold1985size26219.g15885.t1">
    <property type="protein sequence ID" value="PSAMB.scaffold1985size26219.g15885.t1"/>
    <property type="gene ID" value="PSAMB.scaffold1985size26219.g15885"/>
</dbReference>
<feature type="signal peptide" evidence="2">
    <location>
        <begin position="1"/>
        <end position="18"/>
    </location>
</feature>
<feature type="compositionally biased region" description="Polar residues" evidence="1">
    <location>
        <begin position="58"/>
        <end position="67"/>
    </location>
</feature>
<feature type="chain" id="PRO_5036917793" evidence="2">
    <location>
        <begin position="19"/>
        <end position="204"/>
    </location>
</feature>
<proteinExistence type="predicted"/>
<evidence type="ECO:0000256" key="2">
    <source>
        <dbReference type="SAM" id="SignalP"/>
    </source>
</evidence>
<keyword evidence="3" id="KW-1185">Reference proteome</keyword>
<evidence type="ECO:0000313" key="4">
    <source>
        <dbReference type="WBParaSite" id="PSAMB.scaffold1985size26219.g15885.t1"/>
    </source>
</evidence>
<reference evidence="4" key="1">
    <citation type="submission" date="2022-11" db="UniProtKB">
        <authorList>
            <consortium name="WormBaseParasite"/>
        </authorList>
    </citation>
    <scope>IDENTIFICATION</scope>
</reference>
<dbReference type="Proteomes" id="UP000887566">
    <property type="component" value="Unplaced"/>
</dbReference>
<sequence>MRILQLLIMALTVLSSLAAVASTSASSSFSSTIHRARHRLRHHRHRPDRHHRQRWRTTDNSGPSASAISGDHFLEDLRRMSKAYDEMFPRSAALRQRNEALCDVEMNTVHMNTPTDEFDPPFFVETRCTNVAQYERDRGLFPLRPQTCVHDLLRCVQGYRDLHFSRRRIGAQSWQPFTRQNVPVSCDCMWPVEKYGSQRDRDEL</sequence>